<reference evidence="9" key="1">
    <citation type="submission" date="2020-11" db="EMBL/GenBank/DDBJ databases">
        <title>Isolation and identification of active actinomycetes.</title>
        <authorList>
            <person name="Yu B."/>
        </authorList>
    </citation>
    <scope>NUCLEOTIDE SEQUENCE</scope>
    <source>
        <strain evidence="9">NEAU-YB345</strain>
    </source>
</reference>
<evidence type="ECO:0000256" key="2">
    <source>
        <dbReference type="ARBA" id="ARBA00022723"/>
    </source>
</evidence>
<dbReference type="RefSeq" id="WP_196193731.1">
    <property type="nucleotide sequence ID" value="NZ_JADPRT010000004.1"/>
</dbReference>
<dbReference type="AlphaFoldDB" id="A0A931AZZ9"/>
<dbReference type="Gene3D" id="2.60.120.10">
    <property type="entry name" value="Jelly Rolls"/>
    <property type="match status" value="1"/>
</dbReference>
<evidence type="ECO:0000313" key="10">
    <source>
        <dbReference type="Proteomes" id="UP000657385"/>
    </source>
</evidence>
<evidence type="ECO:0000256" key="8">
    <source>
        <dbReference type="SAM" id="MobiDB-lite"/>
    </source>
</evidence>
<feature type="cross-link" description="3'-(S-cysteinyl)-tyrosine (Cys-Tyr)" evidence="6">
    <location>
        <begin position="103"/>
        <end position="179"/>
    </location>
</feature>
<dbReference type="SUPFAM" id="SSF51182">
    <property type="entry name" value="RmlC-like cupins"/>
    <property type="match status" value="1"/>
</dbReference>
<proteinExistence type="inferred from homology"/>
<organism evidence="9 10">
    <name type="scientific">Streptacidiphilus fuscans</name>
    <dbReference type="NCBI Taxonomy" id="2789292"/>
    <lineage>
        <taxon>Bacteria</taxon>
        <taxon>Bacillati</taxon>
        <taxon>Actinomycetota</taxon>
        <taxon>Actinomycetes</taxon>
        <taxon>Kitasatosporales</taxon>
        <taxon>Streptomycetaceae</taxon>
        <taxon>Streptacidiphilus</taxon>
    </lineage>
</organism>
<evidence type="ECO:0000313" key="9">
    <source>
        <dbReference type="EMBL" id="MBF9068549.1"/>
    </source>
</evidence>
<comment type="similarity">
    <text evidence="1">Belongs to the cysteine dioxygenase family.</text>
</comment>
<keyword evidence="2 7" id="KW-0479">Metal-binding</keyword>
<keyword evidence="10" id="KW-1185">Reference proteome</keyword>
<feature type="region of interest" description="Disordered" evidence="8">
    <location>
        <begin position="195"/>
        <end position="218"/>
    </location>
</feature>
<keyword evidence="4" id="KW-0560">Oxidoreductase</keyword>
<dbReference type="GO" id="GO:0008198">
    <property type="term" value="F:ferrous iron binding"/>
    <property type="evidence" value="ECO:0007669"/>
    <property type="project" value="TreeGrafter"/>
</dbReference>
<dbReference type="InterPro" id="IPR010300">
    <property type="entry name" value="CDO_1"/>
</dbReference>
<dbReference type="InterPro" id="IPR014710">
    <property type="entry name" value="RmlC-like_jellyroll"/>
</dbReference>
<comment type="caution">
    <text evidence="9">The sequence shown here is derived from an EMBL/GenBank/DDBJ whole genome shotgun (WGS) entry which is preliminary data.</text>
</comment>
<evidence type="ECO:0000256" key="1">
    <source>
        <dbReference type="ARBA" id="ARBA00006622"/>
    </source>
</evidence>
<feature type="binding site" evidence="7">
    <location>
        <position position="99"/>
    </location>
    <ligand>
        <name>Fe cation</name>
        <dbReference type="ChEBI" id="CHEBI:24875"/>
        <note>catalytic</note>
    </ligand>
</feature>
<dbReference type="EMBL" id="JADPRT010000004">
    <property type="protein sequence ID" value="MBF9068549.1"/>
    <property type="molecule type" value="Genomic_DNA"/>
</dbReference>
<dbReference type="GO" id="GO:0016702">
    <property type="term" value="F:oxidoreductase activity, acting on single donors with incorporation of molecular oxygen, incorporation of two atoms of oxygen"/>
    <property type="evidence" value="ECO:0007669"/>
    <property type="project" value="InterPro"/>
</dbReference>
<dbReference type="InterPro" id="IPR011051">
    <property type="entry name" value="RmlC_Cupin_sf"/>
</dbReference>
<evidence type="ECO:0000256" key="5">
    <source>
        <dbReference type="ARBA" id="ARBA00023004"/>
    </source>
</evidence>
<dbReference type="Proteomes" id="UP000657385">
    <property type="component" value="Unassembled WGS sequence"/>
</dbReference>
<feature type="binding site" evidence="7">
    <location>
        <position position="163"/>
    </location>
    <ligand>
        <name>Fe cation</name>
        <dbReference type="ChEBI" id="CHEBI:24875"/>
        <note>catalytic</note>
    </ligand>
</feature>
<evidence type="ECO:0000256" key="4">
    <source>
        <dbReference type="ARBA" id="ARBA00023002"/>
    </source>
</evidence>
<keyword evidence="3 9" id="KW-0223">Dioxygenase</keyword>
<accession>A0A931AZZ9</accession>
<evidence type="ECO:0000256" key="7">
    <source>
        <dbReference type="PIRSR" id="PIRSR610300-51"/>
    </source>
</evidence>
<protein>
    <submittedName>
        <fullName evidence="9">Cysteine dioxygenase family protein</fullName>
    </submittedName>
</protein>
<dbReference type="PANTHER" id="PTHR12918:SF1">
    <property type="entry name" value="CYSTEINE DIOXYGENASE TYPE 1"/>
    <property type="match status" value="1"/>
</dbReference>
<evidence type="ECO:0000256" key="6">
    <source>
        <dbReference type="PIRSR" id="PIRSR610300-50"/>
    </source>
</evidence>
<evidence type="ECO:0000256" key="3">
    <source>
        <dbReference type="ARBA" id="ARBA00022964"/>
    </source>
</evidence>
<sequence length="218" mass="22885">MTSSTARDTVAVATLPWIDDLASGIRRVLRRDLPPLTTARHVADLLGPLLGRPGLLTAEQEAGDPRSYRQHLLHACPDSGFSIVALVWLPGQHTAVHDHVCWCVAGVHQGVETEQTFRPMPGAGTGQAGQAGQTVQPGRLIPDRSVVNPTGALSALAPPGDIHRVGNTGPGKAISLHIYGADLSRLGSSIRRVYPDPTAAATTTTTTTTTTPEPHGES</sequence>
<name>A0A931AZZ9_9ACTN</name>
<keyword evidence="5 7" id="KW-0408">Iron</keyword>
<gene>
    <name evidence="9" type="ORF">I2501_10950</name>
</gene>
<feature type="binding site" evidence="7">
    <location>
        <position position="97"/>
    </location>
    <ligand>
        <name>Fe cation</name>
        <dbReference type="ChEBI" id="CHEBI:24875"/>
        <note>catalytic</note>
    </ligand>
</feature>
<dbReference type="PANTHER" id="PTHR12918">
    <property type="entry name" value="CYSTEINE DIOXYGENASE"/>
    <property type="match status" value="1"/>
</dbReference>
<dbReference type="CDD" id="cd10548">
    <property type="entry name" value="cupin_CDO"/>
    <property type="match status" value="1"/>
</dbReference>
<keyword evidence="6" id="KW-0883">Thioether bond</keyword>
<feature type="compositionally biased region" description="Low complexity" evidence="8">
    <location>
        <begin position="198"/>
        <end position="211"/>
    </location>
</feature>